<dbReference type="PROSITE" id="PS51873">
    <property type="entry name" value="TRIAD"/>
    <property type="match status" value="1"/>
</dbReference>
<dbReference type="EC" id="2.3.2.31" evidence="2"/>
<evidence type="ECO:0000256" key="5">
    <source>
        <dbReference type="ARBA" id="ARBA00022737"/>
    </source>
</evidence>
<dbReference type="GO" id="GO:0016567">
    <property type="term" value="P:protein ubiquitination"/>
    <property type="evidence" value="ECO:0007669"/>
    <property type="project" value="InterPro"/>
</dbReference>
<keyword evidence="6 9" id="KW-0863">Zinc-finger</keyword>
<dbReference type="PROSITE" id="PS00518">
    <property type="entry name" value="ZF_RING_1"/>
    <property type="match status" value="1"/>
</dbReference>
<dbReference type="Pfam" id="PF00097">
    <property type="entry name" value="zf-C3HC4"/>
    <property type="match status" value="1"/>
</dbReference>
<evidence type="ECO:0000256" key="2">
    <source>
        <dbReference type="ARBA" id="ARBA00012251"/>
    </source>
</evidence>
<comment type="catalytic activity">
    <reaction evidence="1">
        <text>[E2 ubiquitin-conjugating enzyme]-S-ubiquitinyl-L-cysteine + [acceptor protein]-L-lysine = [E2 ubiquitin-conjugating enzyme]-L-cysteine + [acceptor protein]-N(6)-ubiquitinyl-L-lysine.</text>
        <dbReference type="EC" id="2.3.2.31"/>
    </reaction>
</comment>
<evidence type="ECO:0000256" key="7">
    <source>
        <dbReference type="ARBA" id="ARBA00022786"/>
    </source>
</evidence>
<dbReference type="InterPro" id="IPR002867">
    <property type="entry name" value="IBR_dom"/>
</dbReference>
<keyword evidence="3" id="KW-0808">Transferase</keyword>
<feature type="domain" description="RING-type" evidence="11">
    <location>
        <begin position="887"/>
        <end position="1125"/>
    </location>
</feature>
<comment type="caution">
    <text evidence="12">The sequence shown here is derived from an EMBL/GenBank/DDBJ whole genome shotgun (WGS) entry which is preliminary data.</text>
</comment>
<dbReference type="InterPro" id="IPR031127">
    <property type="entry name" value="E3_UB_ligase_RBR"/>
</dbReference>
<evidence type="ECO:0000313" key="12">
    <source>
        <dbReference type="EMBL" id="CAI5441022.1"/>
    </source>
</evidence>
<sequence length="1213" mass="141447">MGATPAHVLQCRSAATNCRSAATNAATVAMNRRNQRSHRREFVDFYHYNRPDSDSEDLEDLQIPEPPLEEFEDLIQVRPIQDFQIRNAQDRQYYDSQDRLNQVFLRPKRPYRRRILVPKSVQKCPLYNAKKPENEEDEATKFRRFYLENLDVYEDYDRETVRFDNDLACDIFEKYLGKLRRELCVLDGLNLSNETEFATIGPSGCLEYLRKLQNGEINKTQTTGFFGFCQNSPKIMNFPLFQTPNMPRFNSRHAHFLCSPQLMVFCAQRRVSTAGRISEYLDVYFNSAQRTEESFEFAGPGASFYLILHEEGDIEIVENAKMSPYAILEISESQRGILTPAEYCARQFGANSGIEKIEKLSYVQRLFFSKNRKNPLKIDTFLIKFDSFEAKNLAFQRSFDKIGLKIEEPEEIFGIFDETMEQNSYEMVTIEVRFDTMKTNRKSARLRLRSSRDVEFARRILSDFGMMVELPRRVVENGGRMGNRELSISHLPEFLDTVDHLQWFIDQYLAPNDIYYEFIRFDTVQVQDLDERSDFWNRSKLRDPAQLFARNLIEMACRRNLWKGEFIRNDADLDRIAQDSTKHPFIIEEFDEYGMGENGERKLLAKFYGKNVALGKRLAEDCYTVSQKFTHFMQFKQPRFHPARISASYRKLVPRTRRVRVACAEGVRRFDEKLRYLWADYEEQNKERPEGIEMNFLRVLDMNMEDQETVDETWGMCGIEGWPVRVVEEELKEMSKIFEPVEFSCDGVNSDLLYGRGEAFVKHLISKMRDEIVVDFDRFNQKLWIFGDKTSQFIEELNEFRTEHLFIHAKIPFSAPVFNENMRQIVRKRVLKSLEIDLGAKISVNSMEKCVEYDGPFVSFKIFADLMAKINRDIFTKLTQQLPPSINSPNCPVCRTPAGPDFYRLDACGHTYCRECLNNLVKNQGKHCLVDTCTKHICPQDFRLLILGSEVSREKSLDSLKIREFFKNSMDEIVKKPGSKFKFCKKPDCQGLVQCAQNDWQEGPSTSTATVPPPSTVICQDCDTVYCANCLEEPHPEVEDCEEYGRLKQDVELSLEKFARSNKNRMFKRCPTSACKAVIEKADGCNHVECPFCHTHFCWLCLFKSDSMGQIYSHMSLKHGGHGGNGEPAFELFMDEPAPDRNDFVFVNNNNHNVAARFFEPLDWDLEDDDDDSDIAENFEFYEWLRFDGQFATAEEIRHAFEYGIPPHPPPAW</sequence>
<dbReference type="GO" id="GO:0061630">
    <property type="term" value="F:ubiquitin protein ligase activity"/>
    <property type="evidence" value="ECO:0007669"/>
    <property type="project" value="UniProtKB-EC"/>
</dbReference>
<dbReference type="GO" id="GO:0008270">
    <property type="term" value="F:zinc ion binding"/>
    <property type="evidence" value="ECO:0007669"/>
    <property type="project" value="UniProtKB-KW"/>
</dbReference>
<evidence type="ECO:0000313" key="13">
    <source>
        <dbReference type="Proteomes" id="UP001152747"/>
    </source>
</evidence>
<protein>
    <recommendedName>
        <fullName evidence="2">RBR-type E3 ubiquitin transferase</fullName>
        <ecNumber evidence="2">2.3.2.31</ecNumber>
    </recommendedName>
</protein>
<evidence type="ECO:0000256" key="6">
    <source>
        <dbReference type="ARBA" id="ARBA00022771"/>
    </source>
</evidence>
<keyword evidence="8" id="KW-0862">Zinc</keyword>
<keyword evidence="4" id="KW-0479">Metal-binding</keyword>
<dbReference type="PROSITE" id="PS50089">
    <property type="entry name" value="ZF_RING_2"/>
    <property type="match status" value="1"/>
</dbReference>
<dbReference type="OrthoDB" id="61092at2759"/>
<gene>
    <name evidence="12" type="ORF">CAMP_LOCUS3659</name>
</gene>
<name>A0A9P1MVB3_9PELO</name>
<dbReference type="PANTHER" id="PTHR11685">
    <property type="entry name" value="RBR FAMILY RING FINGER AND IBR DOMAIN-CONTAINING"/>
    <property type="match status" value="1"/>
</dbReference>
<dbReference type="EMBL" id="CANHGI010000002">
    <property type="protein sequence ID" value="CAI5441022.1"/>
    <property type="molecule type" value="Genomic_DNA"/>
</dbReference>
<organism evidence="12 13">
    <name type="scientific">Caenorhabditis angaria</name>
    <dbReference type="NCBI Taxonomy" id="860376"/>
    <lineage>
        <taxon>Eukaryota</taxon>
        <taxon>Metazoa</taxon>
        <taxon>Ecdysozoa</taxon>
        <taxon>Nematoda</taxon>
        <taxon>Chromadorea</taxon>
        <taxon>Rhabditida</taxon>
        <taxon>Rhabditina</taxon>
        <taxon>Rhabditomorpha</taxon>
        <taxon>Rhabditoidea</taxon>
        <taxon>Rhabditidae</taxon>
        <taxon>Peloderinae</taxon>
        <taxon>Caenorhabditis</taxon>
    </lineage>
</organism>
<dbReference type="InterPro" id="IPR001841">
    <property type="entry name" value="Znf_RING"/>
</dbReference>
<evidence type="ECO:0000256" key="4">
    <source>
        <dbReference type="ARBA" id="ARBA00022723"/>
    </source>
</evidence>
<dbReference type="CDD" id="cd20335">
    <property type="entry name" value="BRcat_RBR"/>
    <property type="match status" value="1"/>
</dbReference>
<feature type="domain" description="RING-type" evidence="10">
    <location>
        <begin position="891"/>
        <end position="941"/>
    </location>
</feature>
<proteinExistence type="predicted"/>
<keyword evidence="7" id="KW-0833">Ubl conjugation pathway</keyword>
<reference evidence="12" key="1">
    <citation type="submission" date="2022-11" db="EMBL/GenBank/DDBJ databases">
        <authorList>
            <person name="Kikuchi T."/>
        </authorList>
    </citation>
    <scope>NUCLEOTIDE SEQUENCE</scope>
    <source>
        <strain evidence="12">PS1010</strain>
    </source>
</reference>
<dbReference type="AlphaFoldDB" id="A0A9P1MVB3"/>
<dbReference type="InterPro" id="IPR018957">
    <property type="entry name" value="Znf_C3HC4_RING-type"/>
</dbReference>
<dbReference type="InterPro" id="IPR017907">
    <property type="entry name" value="Znf_RING_CS"/>
</dbReference>
<evidence type="ECO:0000259" key="11">
    <source>
        <dbReference type="PROSITE" id="PS51873"/>
    </source>
</evidence>
<evidence type="ECO:0000256" key="8">
    <source>
        <dbReference type="ARBA" id="ARBA00022833"/>
    </source>
</evidence>
<keyword evidence="13" id="KW-1185">Reference proteome</keyword>
<dbReference type="InterPro" id="IPR013083">
    <property type="entry name" value="Znf_RING/FYVE/PHD"/>
</dbReference>
<dbReference type="Proteomes" id="UP001152747">
    <property type="component" value="Unassembled WGS sequence"/>
</dbReference>
<evidence type="ECO:0000256" key="1">
    <source>
        <dbReference type="ARBA" id="ARBA00001798"/>
    </source>
</evidence>
<evidence type="ECO:0000256" key="9">
    <source>
        <dbReference type="PROSITE-ProRule" id="PRU00175"/>
    </source>
</evidence>
<accession>A0A9P1MVB3</accession>
<evidence type="ECO:0000259" key="10">
    <source>
        <dbReference type="PROSITE" id="PS50089"/>
    </source>
</evidence>
<dbReference type="Gene3D" id="3.30.40.10">
    <property type="entry name" value="Zinc/RING finger domain, C3HC4 (zinc finger)"/>
    <property type="match status" value="1"/>
</dbReference>
<dbReference type="Gene3D" id="1.20.120.1750">
    <property type="match status" value="1"/>
</dbReference>
<dbReference type="SMART" id="SM00647">
    <property type="entry name" value="IBR"/>
    <property type="match status" value="2"/>
</dbReference>
<evidence type="ECO:0000256" key="3">
    <source>
        <dbReference type="ARBA" id="ARBA00022679"/>
    </source>
</evidence>
<keyword evidence="5" id="KW-0677">Repeat</keyword>
<dbReference type="InterPro" id="IPR044066">
    <property type="entry name" value="TRIAD_supradom"/>
</dbReference>
<dbReference type="Pfam" id="PF01485">
    <property type="entry name" value="IBR"/>
    <property type="match status" value="2"/>
</dbReference>
<dbReference type="SUPFAM" id="SSF57850">
    <property type="entry name" value="RING/U-box"/>
    <property type="match status" value="2"/>
</dbReference>